<reference evidence="2" key="1">
    <citation type="submission" date="2021-03" db="EMBL/GenBank/DDBJ databases">
        <title>Draft genome sequence of rust myrtle Austropuccinia psidii MF-1, a brazilian biotype.</title>
        <authorList>
            <person name="Quecine M.C."/>
            <person name="Pachon D.M.R."/>
            <person name="Bonatelli M.L."/>
            <person name="Correr F.H."/>
            <person name="Franceschini L.M."/>
            <person name="Leite T.F."/>
            <person name="Margarido G.R.A."/>
            <person name="Almeida C.A."/>
            <person name="Ferrarezi J.A."/>
            <person name="Labate C.A."/>
        </authorList>
    </citation>
    <scope>NUCLEOTIDE SEQUENCE</scope>
    <source>
        <strain evidence="2">MF-1</strain>
    </source>
</reference>
<organism evidence="2 3">
    <name type="scientific">Austropuccinia psidii MF-1</name>
    <dbReference type="NCBI Taxonomy" id="1389203"/>
    <lineage>
        <taxon>Eukaryota</taxon>
        <taxon>Fungi</taxon>
        <taxon>Dikarya</taxon>
        <taxon>Basidiomycota</taxon>
        <taxon>Pucciniomycotina</taxon>
        <taxon>Pucciniomycetes</taxon>
        <taxon>Pucciniales</taxon>
        <taxon>Sphaerophragmiaceae</taxon>
        <taxon>Austropuccinia</taxon>
    </lineage>
</organism>
<name>A0A9Q3KDX4_9BASI</name>
<dbReference type="AlphaFoldDB" id="A0A9Q3KDX4"/>
<evidence type="ECO:0000256" key="1">
    <source>
        <dbReference type="SAM" id="MobiDB-lite"/>
    </source>
</evidence>
<evidence type="ECO:0000313" key="2">
    <source>
        <dbReference type="EMBL" id="MBW0579117.1"/>
    </source>
</evidence>
<protein>
    <submittedName>
        <fullName evidence="2">Uncharacterized protein</fullName>
    </submittedName>
</protein>
<dbReference type="EMBL" id="AVOT02104309">
    <property type="protein sequence ID" value="MBW0579117.1"/>
    <property type="molecule type" value="Genomic_DNA"/>
</dbReference>
<comment type="caution">
    <text evidence="2">The sequence shown here is derived from an EMBL/GenBank/DDBJ whole genome shotgun (WGS) entry which is preliminary data.</text>
</comment>
<sequence length="170" mass="19255">MASGNHQRPPDQRSKHFSPTQGKFPHSSMHSVLKVSGVVHIWYYIPLCTIFSQQFNGDVFSTKFHNPISRSQNPMPISKEDYSTHQSDKLWRQLEDSASIPTICLCRSWVGKLFRITQKGKFSRGITSFQSAFKASSISIFLGQLNSSVQASFNQPVWHRPNCAISHSNV</sequence>
<feature type="region of interest" description="Disordered" evidence="1">
    <location>
        <begin position="1"/>
        <end position="26"/>
    </location>
</feature>
<keyword evidence="3" id="KW-1185">Reference proteome</keyword>
<dbReference type="Proteomes" id="UP000765509">
    <property type="component" value="Unassembled WGS sequence"/>
</dbReference>
<accession>A0A9Q3KDX4</accession>
<proteinExistence type="predicted"/>
<gene>
    <name evidence="2" type="ORF">O181_118832</name>
</gene>
<evidence type="ECO:0000313" key="3">
    <source>
        <dbReference type="Proteomes" id="UP000765509"/>
    </source>
</evidence>